<dbReference type="RefSeq" id="XP_040719302.1">
    <property type="nucleotide sequence ID" value="XM_040863512.1"/>
</dbReference>
<proteinExistence type="predicted"/>
<keyword evidence="3" id="KW-1185">Reference proteome</keyword>
<evidence type="ECO:0000313" key="3">
    <source>
        <dbReference type="Proteomes" id="UP000193689"/>
    </source>
</evidence>
<feature type="region of interest" description="Disordered" evidence="1">
    <location>
        <begin position="65"/>
        <end position="97"/>
    </location>
</feature>
<feature type="compositionally biased region" description="Basic and acidic residues" evidence="1">
    <location>
        <begin position="83"/>
        <end position="97"/>
    </location>
</feature>
<organism evidence="2 3">
    <name type="scientific">Pseudomassariella vexata</name>
    <dbReference type="NCBI Taxonomy" id="1141098"/>
    <lineage>
        <taxon>Eukaryota</taxon>
        <taxon>Fungi</taxon>
        <taxon>Dikarya</taxon>
        <taxon>Ascomycota</taxon>
        <taxon>Pezizomycotina</taxon>
        <taxon>Sordariomycetes</taxon>
        <taxon>Xylariomycetidae</taxon>
        <taxon>Amphisphaeriales</taxon>
        <taxon>Pseudomassariaceae</taxon>
        <taxon>Pseudomassariella</taxon>
    </lineage>
</organism>
<evidence type="ECO:0000313" key="2">
    <source>
        <dbReference type="EMBL" id="ORY69015.1"/>
    </source>
</evidence>
<dbReference type="PANTHER" id="PTHR37540:SF5">
    <property type="entry name" value="TRANSCRIPTION FACTOR DOMAIN-CONTAINING PROTEIN"/>
    <property type="match status" value="1"/>
</dbReference>
<sequence>MEPFNITVMTVEDGALVSTRKGIRVKKEKHGKLAFINTSTNNICPPRTPIAKSKITQSSDLIVMPISGPRRTRPKSPRAKANKTKDNSSGPEKEPEVDRISRIIKQLALPPRLLQRLETLPASSKYQVPAHLSPVGQRHLLWSMVMCPELSYPLDKYGIMTHNPMLASDRSEWMTASHFILTTNLLLGAAFEARREGKRESRALRELHAKTYRYVSHQLKEPGERSDIEYGFLVMSVAGLAFTASLVGNDAQWKIHAKGMQVLISASGGLGKLDPITLNCVRGVDIDCAIPAGAQPHIPFFRRHYPFTHVLPAAEIDAMFSRLRTRLSVCSVDPNVIETLISVFTLKQSTYYARTATPAIKFGPEELMEEIWFLKFQLQSSPKPLFKQPKDQSTSVTESLESALRIAALMYFDKRLLDSPIGWRYYSKLLYLIVKPMETLLDAVHAGNMRRLPIDQVIASARPFLLWICMLGHLFSVRTGVYPSGASYRDFGSSIYRRMVRKLVGTQLESADAGDLALAAMTADTCPGGKAR</sequence>
<feature type="compositionally biased region" description="Basic residues" evidence="1">
    <location>
        <begin position="70"/>
        <end position="82"/>
    </location>
</feature>
<dbReference type="GeneID" id="63779724"/>
<protein>
    <submittedName>
        <fullName evidence="2">Uncharacterized protein</fullName>
    </submittedName>
</protein>
<accession>A0A1Y2EDZ9</accession>
<gene>
    <name evidence="2" type="ORF">BCR38DRAFT_482491</name>
</gene>
<comment type="caution">
    <text evidence="2">The sequence shown here is derived from an EMBL/GenBank/DDBJ whole genome shotgun (WGS) entry which is preliminary data.</text>
</comment>
<reference evidence="2 3" key="1">
    <citation type="submission" date="2016-07" db="EMBL/GenBank/DDBJ databases">
        <title>Pervasive Adenine N6-methylation of Active Genes in Fungi.</title>
        <authorList>
            <consortium name="DOE Joint Genome Institute"/>
            <person name="Mondo S.J."/>
            <person name="Dannebaum R.O."/>
            <person name="Kuo R.C."/>
            <person name="Labutti K."/>
            <person name="Haridas S."/>
            <person name="Kuo A."/>
            <person name="Salamov A."/>
            <person name="Ahrendt S.R."/>
            <person name="Lipzen A."/>
            <person name="Sullivan W."/>
            <person name="Andreopoulos W.B."/>
            <person name="Clum A."/>
            <person name="Lindquist E."/>
            <person name="Daum C."/>
            <person name="Ramamoorthy G.K."/>
            <person name="Gryganskyi A."/>
            <person name="Culley D."/>
            <person name="Magnuson J.K."/>
            <person name="James T.Y."/>
            <person name="O'Malley M.A."/>
            <person name="Stajich J.E."/>
            <person name="Spatafora J.W."/>
            <person name="Visel A."/>
            <person name="Grigoriev I.V."/>
        </authorList>
    </citation>
    <scope>NUCLEOTIDE SEQUENCE [LARGE SCALE GENOMIC DNA]</scope>
    <source>
        <strain evidence="2 3">CBS 129021</strain>
    </source>
</reference>
<dbReference type="EMBL" id="MCFJ01000003">
    <property type="protein sequence ID" value="ORY69015.1"/>
    <property type="molecule type" value="Genomic_DNA"/>
</dbReference>
<dbReference type="InParanoid" id="A0A1Y2EDZ9"/>
<dbReference type="AlphaFoldDB" id="A0A1Y2EDZ9"/>
<name>A0A1Y2EDZ9_9PEZI</name>
<dbReference type="Proteomes" id="UP000193689">
    <property type="component" value="Unassembled WGS sequence"/>
</dbReference>
<dbReference type="OrthoDB" id="3469225at2759"/>
<evidence type="ECO:0000256" key="1">
    <source>
        <dbReference type="SAM" id="MobiDB-lite"/>
    </source>
</evidence>
<dbReference type="PANTHER" id="PTHR37540">
    <property type="entry name" value="TRANSCRIPTION FACTOR (ACR-2), PUTATIVE-RELATED-RELATED"/>
    <property type="match status" value="1"/>
</dbReference>